<dbReference type="EMBL" id="WJXA01000009">
    <property type="protein sequence ID" value="KAF7132182.1"/>
    <property type="molecule type" value="Genomic_DNA"/>
</dbReference>
<dbReference type="PANTHER" id="PTHR33103">
    <property type="entry name" value="OS01G0153900 PROTEIN"/>
    <property type="match status" value="1"/>
</dbReference>
<reference evidence="1" key="1">
    <citation type="submission" date="2019-11" db="EMBL/GenBank/DDBJ databases">
        <authorList>
            <person name="Liu Y."/>
            <person name="Hou J."/>
            <person name="Li T.-Q."/>
            <person name="Guan C.-H."/>
            <person name="Wu X."/>
            <person name="Wu H.-Z."/>
            <person name="Ling F."/>
            <person name="Zhang R."/>
            <person name="Shi X.-G."/>
            <person name="Ren J.-P."/>
            <person name="Chen E.-F."/>
            <person name="Sun J.-M."/>
        </authorList>
    </citation>
    <scope>NUCLEOTIDE SEQUENCE</scope>
    <source>
        <strain evidence="1">Adult_tree_wgs_1</strain>
        <tissue evidence="1">Leaves</tissue>
    </source>
</reference>
<dbReference type="OrthoDB" id="2014278at2759"/>
<name>A0A834LEB4_RHOSS</name>
<dbReference type="InterPro" id="IPR007750">
    <property type="entry name" value="DUF674"/>
</dbReference>
<evidence type="ECO:0000313" key="2">
    <source>
        <dbReference type="Proteomes" id="UP000626092"/>
    </source>
</evidence>
<dbReference type="Proteomes" id="UP000626092">
    <property type="component" value="Unassembled WGS sequence"/>
</dbReference>
<dbReference type="AlphaFoldDB" id="A0A834LEB4"/>
<dbReference type="Pfam" id="PF05056">
    <property type="entry name" value="DUF674"/>
    <property type="match status" value="1"/>
</dbReference>
<sequence>MFPSLGLKRVSNELFHSNLTAEKGMNEGKSKFHNDGEEYQMLEDEEGMSYSEDISSELMATKKQGKTVDFLFNLVHLPVGTVVRLLTVQSQQTMVGALGNLYQSIQNLSETYFVSSQTKDSVLKPKAPLSATKPPLLSLDGGPSAAKRYYCCPNYYQGHPYIAHDAWAVCPSCKKRLTSELKYLAGTNELLAALGEGGFVKGVVSYMVMDDLVVTPLSTISAITMLNKFNVKDVGALEERVVHFGMPEGLKLLKASLHSKKVLTSVFLGN</sequence>
<organism evidence="1 2">
    <name type="scientific">Rhododendron simsii</name>
    <name type="common">Sims's rhododendron</name>
    <dbReference type="NCBI Taxonomy" id="118357"/>
    <lineage>
        <taxon>Eukaryota</taxon>
        <taxon>Viridiplantae</taxon>
        <taxon>Streptophyta</taxon>
        <taxon>Embryophyta</taxon>
        <taxon>Tracheophyta</taxon>
        <taxon>Spermatophyta</taxon>
        <taxon>Magnoliopsida</taxon>
        <taxon>eudicotyledons</taxon>
        <taxon>Gunneridae</taxon>
        <taxon>Pentapetalae</taxon>
        <taxon>asterids</taxon>
        <taxon>Ericales</taxon>
        <taxon>Ericaceae</taxon>
        <taxon>Ericoideae</taxon>
        <taxon>Rhodoreae</taxon>
        <taxon>Rhododendron</taxon>
    </lineage>
</organism>
<proteinExistence type="predicted"/>
<keyword evidence="2" id="KW-1185">Reference proteome</keyword>
<gene>
    <name evidence="1" type="ORF">RHSIM_Rhsim09G0163100</name>
</gene>
<protein>
    <submittedName>
        <fullName evidence="1">Uncharacterized protein</fullName>
    </submittedName>
</protein>
<evidence type="ECO:0000313" key="1">
    <source>
        <dbReference type="EMBL" id="KAF7132182.1"/>
    </source>
</evidence>
<accession>A0A834LEB4</accession>
<dbReference type="PANTHER" id="PTHR33103:SF19">
    <property type="entry name" value="OS09G0544700 PROTEIN"/>
    <property type="match status" value="1"/>
</dbReference>
<comment type="caution">
    <text evidence="1">The sequence shown here is derived from an EMBL/GenBank/DDBJ whole genome shotgun (WGS) entry which is preliminary data.</text>
</comment>